<dbReference type="EnsemblMetazoa" id="AARA008126-RA">
    <property type="protein sequence ID" value="AARA008126-PA"/>
    <property type="gene ID" value="AARA008126"/>
</dbReference>
<accession>A0A182I3I0</accession>
<dbReference type="VEuPathDB" id="VectorBase:AARA008126"/>
<reference evidence="2" key="1">
    <citation type="submission" date="2022-08" db="UniProtKB">
        <authorList>
            <consortium name="EnsemblMetazoa"/>
        </authorList>
    </citation>
    <scope>IDENTIFICATION</scope>
    <source>
        <strain evidence="2">Dongola</strain>
    </source>
</reference>
<dbReference type="AlphaFoldDB" id="A0A182I3I0"/>
<evidence type="ECO:0000313" key="2">
    <source>
        <dbReference type="EnsemblMetazoa" id="AARA008126-PA"/>
    </source>
</evidence>
<feature type="compositionally biased region" description="Basic residues" evidence="1">
    <location>
        <begin position="9"/>
        <end position="18"/>
    </location>
</feature>
<dbReference type="EMBL" id="APCN01000211">
    <property type="status" value="NOT_ANNOTATED_CDS"/>
    <property type="molecule type" value="Genomic_DNA"/>
</dbReference>
<feature type="region of interest" description="Disordered" evidence="1">
    <location>
        <begin position="1"/>
        <end position="30"/>
    </location>
</feature>
<proteinExistence type="predicted"/>
<organism evidence="2 3">
    <name type="scientific">Anopheles arabiensis</name>
    <name type="common">Mosquito</name>
    <dbReference type="NCBI Taxonomy" id="7173"/>
    <lineage>
        <taxon>Eukaryota</taxon>
        <taxon>Metazoa</taxon>
        <taxon>Ecdysozoa</taxon>
        <taxon>Arthropoda</taxon>
        <taxon>Hexapoda</taxon>
        <taxon>Insecta</taxon>
        <taxon>Pterygota</taxon>
        <taxon>Neoptera</taxon>
        <taxon>Endopterygota</taxon>
        <taxon>Diptera</taxon>
        <taxon>Nematocera</taxon>
        <taxon>Culicoidea</taxon>
        <taxon>Culicidae</taxon>
        <taxon>Anophelinae</taxon>
        <taxon>Anopheles</taxon>
    </lineage>
</organism>
<protein>
    <submittedName>
        <fullName evidence="2">Uncharacterized protein</fullName>
    </submittedName>
</protein>
<dbReference type="Proteomes" id="UP000075840">
    <property type="component" value="Unassembled WGS sequence"/>
</dbReference>
<name>A0A182I3I0_ANOAR</name>
<evidence type="ECO:0000313" key="3">
    <source>
        <dbReference type="Proteomes" id="UP000075840"/>
    </source>
</evidence>
<evidence type="ECO:0000256" key="1">
    <source>
        <dbReference type="SAM" id="MobiDB-lite"/>
    </source>
</evidence>
<keyword evidence="3" id="KW-1185">Reference proteome</keyword>
<sequence>MERTSSARCWRKRTRSRRRTDPFASYKHAK</sequence>